<protein>
    <recommendedName>
        <fullName evidence="3">SIS domain-containing protein</fullName>
    </recommendedName>
</protein>
<dbReference type="Gene3D" id="1.10.8.1080">
    <property type="match status" value="1"/>
</dbReference>
<dbReference type="Proteomes" id="UP000617734">
    <property type="component" value="Unassembled WGS sequence"/>
</dbReference>
<keyword evidence="5" id="KW-1185">Reference proteome</keyword>
<dbReference type="RefSeq" id="WP_229927606.1">
    <property type="nucleotide sequence ID" value="NZ_BNBO01000022.1"/>
</dbReference>
<organism evidence="4 5">
    <name type="scientific">Kitasatospora indigofera</name>
    <dbReference type="NCBI Taxonomy" id="67307"/>
    <lineage>
        <taxon>Bacteria</taxon>
        <taxon>Bacillati</taxon>
        <taxon>Actinomycetota</taxon>
        <taxon>Actinomycetes</taxon>
        <taxon>Kitasatosporales</taxon>
        <taxon>Streptomycetaceae</taxon>
        <taxon>Kitasatospora</taxon>
    </lineage>
</organism>
<dbReference type="GO" id="GO:0016803">
    <property type="term" value="F:ether hydrolase activity"/>
    <property type="evidence" value="ECO:0007669"/>
    <property type="project" value="TreeGrafter"/>
</dbReference>
<evidence type="ECO:0000313" key="5">
    <source>
        <dbReference type="Proteomes" id="UP000617734"/>
    </source>
</evidence>
<dbReference type="InterPro" id="IPR040190">
    <property type="entry name" value="MURQ/GCKR"/>
</dbReference>
<evidence type="ECO:0000259" key="3">
    <source>
        <dbReference type="PROSITE" id="PS51464"/>
    </source>
</evidence>
<reference evidence="4" key="1">
    <citation type="journal article" date="2014" name="Int. J. Syst. Evol. Microbiol.">
        <title>Complete genome sequence of Corynebacterium casei LMG S-19264T (=DSM 44701T), isolated from a smear-ripened cheese.</title>
        <authorList>
            <consortium name="US DOE Joint Genome Institute (JGI-PGF)"/>
            <person name="Walter F."/>
            <person name="Albersmeier A."/>
            <person name="Kalinowski J."/>
            <person name="Ruckert C."/>
        </authorList>
    </citation>
    <scope>NUCLEOTIDE SEQUENCE</scope>
    <source>
        <strain evidence="4">JCM 4646</strain>
    </source>
</reference>
<keyword evidence="1" id="KW-0119">Carbohydrate metabolism</keyword>
<dbReference type="InterPro" id="IPR001347">
    <property type="entry name" value="SIS_dom"/>
</dbReference>
<feature type="region of interest" description="Disordered" evidence="2">
    <location>
        <begin position="1"/>
        <end position="50"/>
    </location>
</feature>
<dbReference type="GO" id="GO:0097367">
    <property type="term" value="F:carbohydrate derivative binding"/>
    <property type="evidence" value="ECO:0007669"/>
    <property type="project" value="InterPro"/>
</dbReference>
<dbReference type="InterPro" id="IPR005486">
    <property type="entry name" value="Glucokinase_regulatory_CS"/>
</dbReference>
<dbReference type="GO" id="GO:0046348">
    <property type="term" value="P:amino sugar catabolic process"/>
    <property type="evidence" value="ECO:0007669"/>
    <property type="project" value="TreeGrafter"/>
</dbReference>
<dbReference type="Pfam" id="PF01380">
    <property type="entry name" value="SIS"/>
    <property type="match status" value="1"/>
</dbReference>
<feature type="region of interest" description="Disordered" evidence="2">
    <location>
        <begin position="328"/>
        <end position="357"/>
    </location>
</feature>
<proteinExistence type="predicted"/>
<sequence>MTRPGTAGPPGPPDPEDPTGPEDMPVPGEPLPSEESLPPTERRNPAGTGLDRLGTAELLALINREDAGVPGAVAAALPAIEALVEAGLTALARGGRVHYFGAGSSGRAALADAAELLPTYGVGPETVCPHLAGGPAAGRTADEAAEDRADGIDTAGVRAGDLVIGISASGRTAYVGAALAHGRAAGAVTALISGDPAAPLAARADLHIVLATGPEVVTGSTRMKAATAQKLALNMFSTALMVRTGRTWSDLMVTASAGNAKLRRRAVRTLSAACGVSAAEAERALRACGDDTATALVSLLAGVGAGAAAAALRAAGGLPAAAVRQLTAAPAAPAAPTPPAGSPPTAAPAVQHPEDRP</sequence>
<accession>A0A919KVP8</accession>
<dbReference type="EMBL" id="BNBO01000022">
    <property type="protein sequence ID" value="GHH74322.1"/>
    <property type="molecule type" value="Genomic_DNA"/>
</dbReference>
<name>A0A919KVP8_9ACTN</name>
<evidence type="ECO:0000256" key="1">
    <source>
        <dbReference type="ARBA" id="ARBA00023277"/>
    </source>
</evidence>
<dbReference type="GO" id="GO:0016835">
    <property type="term" value="F:carbon-oxygen lyase activity"/>
    <property type="evidence" value="ECO:0007669"/>
    <property type="project" value="TreeGrafter"/>
</dbReference>
<gene>
    <name evidence="4" type="ORF">GCM10018781_40730</name>
</gene>
<dbReference type="AlphaFoldDB" id="A0A919KVP8"/>
<dbReference type="Gene3D" id="3.40.50.10490">
    <property type="entry name" value="Glucose-6-phosphate isomerase like protein, domain 1"/>
    <property type="match status" value="1"/>
</dbReference>
<dbReference type="PANTHER" id="PTHR10088">
    <property type="entry name" value="GLUCOKINASE REGULATORY PROTEIN"/>
    <property type="match status" value="1"/>
</dbReference>
<dbReference type="GeneID" id="95354476"/>
<dbReference type="PROSITE" id="PS01272">
    <property type="entry name" value="GCKR"/>
    <property type="match status" value="1"/>
</dbReference>
<reference evidence="4" key="2">
    <citation type="submission" date="2020-09" db="EMBL/GenBank/DDBJ databases">
        <authorList>
            <person name="Sun Q."/>
            <person name="Ohkuma M."/>
        </authorList>
    </citation>
    <scope>NUCLEOTIDE SEQUENCE</scope>
    <source>
        <strain evidence="4">JCM 4646</strain>
    </source>
</reference>
<feature type="compositionally biased region" description="Pro residues" evidence="2">
    <location>
        <begin position="333"/>
        <end position="346"/>
    </location>
</feature>
<dbReference type="InterPro" id="IPR046348">
    <property type="entry name" value="SIS_dom_sf"/>
</dbReference>
<dbReference type="SUPFAM" id="SSF53697">
    <property type="entry name" value="SIS domain"/>
    <property type="match status" value="1"/>
</dbReference>
<feature type="domain" description="SIS" evidence="3">
    <location>
        <begin position="87"/>
        <end position="246"/>
    </location>
</feature>
<dbReference type="NCBIfam" id="NF009222">
    <property type="entry name" value="PRK12570.1"/>
    <property type="match status" value="1"/>
</dbReference>
<dbReference type="PROSITE" id="PS51464">
    <property type="entry name" value="SIS"/>
    <property type="match status" value="1"/>
</dbReference>
<dbReference type="NCBIfam" id="NF003915">
    <property type="entry name" value="PRK05441.1"/>
    <property type="match status" value="1"/>
</dbReference>
<evidence type="ECO:0000256" key="2">
    <source>
        <dbReference type="SAM" id="MobiDB-lite"/>
    </source>
</evidence>
<dbReference type="PANTHER" id="PTHR10088:SF4">
    <property type="entry name" value="GLUCOKINASE REGULATORY PROTEIN"/>
    <property type="match status" value="1"/>
</dbReference>
<comment type="caution">
    <text evidence="4">The sequence shown here is derived from an EMBL/GenBank/DDBJ whole genome shotgun (WGS) entry which is preliminary data.</text>
</comment>
<evidence type="ECO:0000313" key="4">
    <source>
        <dbReference type="EMBL" id="GHH74322.1"/>
    </source>
</evidence>
<feature type="compositionally biased region" description="Low complexity" evidence="2">
    <location>
        <begin position="21"/>
        <end position="39"/>
    </location>
</feature>
<dbReference type="GO" id="GO:0009254">
    <property type="term" value="P:peptidoglycan turnover"/>
    <property type="evidence" value="ECO:0007669"/>
    <property type="project" value="TreeGrafter"/>
</dbReference>